<accession>A0A0C1D098</accession>
<evidence type="ECO:0000313" key="2">
    <source>
        <dbReference type="Proteomes" id="UP000031473"/>
    </source>
</evidence>
<sequence>MMSYTKLDIYNISFDLFIETHRLSFRLPKYELYELGSQLRRSSDSVNSNIVEGYGRRMYKADYIRFLVFSHSSCDETSNHILKIILLHPDITEFNDILQKYKLLGGKLHNYIEYVKNNCRA</sequence>
<comment type="caution">
    <text evidence="1">The sequence shown here is derived from an EMBL/GenBank/DDBJ whole genome shotgun (WGS) entry which is preliminary data.</text>
</comment>
<name>A0A0C1D098_9FLAO</name>
<dbReference type="STRING" id="266749.SAMN05421876_102130"/>
<keyword evidence="2" id="KW-1185">Reference proteome</keyword>
<evidence type="ECO:0000313" key="1">
    <source>
        <dbReference type="EMBL" id="KIA90101.1"/>
    </source>
</evidence>
<organism evidence="1 2">
    <name type="scientific">Kaistella jeonii</name>
    <dbReference type="NCBI Taxonomy" id="266749"/>
    <lineage>
        <taxon>Bacteria</taxon>
        <taxon>Pseudomonadati</taxon>
        <taxon>Bacteroidota</taxon>
        <taxon>Flavobacteriia</taxon>
        <taxon>Flavobacteriales</taxon>
        <taxon>Weeksellaceae</taxon>
        <taxon>Chryseobacterium group</taxon>
        <taxon>Kaistella</taxon>
    </lineage>
</organism>
<protein>
    <submittedName>
        <fullName evidence="1">Intervening sequence, 23S rRNA</fullName>
    </submittedName>
</protein>
<gene>
    <name evidence="1" type="ORF">OA86_05800</name>
</gene>
<dbReference type="Pfam" id="PF05635">
    <property type="entry name" value="23S_rRNA_IVP"/>
    <property type="match status" value="1"/>
</dbReference>
<dbReference type="EMBL" id="JSYL01000002">
    <property type="protein sequence ID" value="KIA90101.1"/>
    <property type="molecule type" value="Genomic_DNA"/>
</dbReference>
<dbReference type="Proteomes" id="UP000031473">
    <property type="component" value="Unassembled WGS sequence"/>
</dbReference>
<dbReference type="PANTHER" id="PTHR38471">
    <property type="entry name" value="FOUR HELIX BUNDLE PROTEIN"/>
    <property type="match status" value="1"/>
</dbReference>
<dbReference type="SUPFAM" id="SSF158446">
    <property type="entry name" value="IVS-encoded protein-like"/>
    <property type="match status" value="1"/>
</dbReference>
<dbReference type="Gene3D" id="1.20.1440.60">
    <property type="entry name" value="23S rRNA-intervening sequence"/>
    <property type="match status" value="1"/>
</dbReference>
<dbReference type="InterPro" id="IPR012657">
    <property type="entry name" value="23S_rRNA-intervening_sequence"/>
</dbReference>
<dbReference type="AlphaFoldDB" id="A0A0C1D098"/>
<proteinExistence type="predicted"/>
<dbReference type="PANTHER" id="PTHR38471:SF2">
    <property type="entry name" value="FOUR HELIX BUNDLE PROTEIN"/>
    <property type="match status" value="1"/>
</dbReference>
<dbReference type="InterPro" id="IPR036583">
    <property type="entry name" value="23S_rRNA_IVS_sf"/>
</dbReference>
<dbReference type="NCBIfam" id="TIGR02436">
    <property type="entry name" value="four helix bundle protein"/>
    <property type="match status" value="1"/>
</dbReference>
<reference evidence="1 2" key="1">
    <citation type="submission" date="2014-10" db="EMBL/GenBank/DDBJ databases">
        <title>Kaistella jeonii genome.</title>
        <authorList>
            <person name="Clayton J.T."/>
            <person name="Newman J.D."/>
        </authorList>
    </citation>
    <scope>NUCLEOTIDE SEQUENCE [LARGE SCALE GENOMIC DNA]</scope>
    <source>
        <strain evidence="1 2">DSM 17048</strain>
    </source>
</reference>